<dbReference type="EMBL" id="WWCR01000001">
    <property type="protein sequence ID" value="MYM71155.1"/>
    <property type="molecule type" value="Genomic_DNA"/>
</dbReference>
<proteinExistence type="predicted"/>
<organism evidence="2 3">
    <name type="scientific">Duganella margarita</name>
    <dbReference type="NCBI Taxonomy" id="2692170"/>
    <lineage>
        <taxon>Bacteria</taxon>
        <taxon>Pseudomonadati</taxon>
        <taxon>Pseudomonadota</taxon>
        <taxon>Betaproteobacteria</taxon>
        <taxon>Burkholderiales</taxon>
        <taxon>Oxalobacteraceae</taxon>
        <taxon>Telluria group</taxon>
        <taxon>Duganella</taxon>
    </lineage>
</organism>
<keyword evidence="1" id="KW-0732">Signal</keyword>
<sequence>MRRGCCLLPASGLALALLCATAGAQSVPTTFGTIVGNGLLCRDHTDNLYYYNYLVKHFGSWYKHEGGAYWFRTAGASLWGTEISEVMVSDDTSTYIFVGAVAEATPENLEKAIIQQVGTHYTVIDTSAYPVREAKPASRIVYFDTKAKIYCAKFKPLPPVQPPPVRQQLK</sequence>
<dbReference type="AlphaFoldDB" id="A0A7X4KFA5"/>
<evidence type="ECO:0000256" key="1">
    <source>
        <dbReference type="SAM" id="SignalP"/>
    </source>
</evidence>
<gene>
    <name evidence="2" type="ORF">GTP56_02955</name>
</gene>
<comment type="caution">
    <text evidence="2">The sequence shown here is derived from an EMBL/GenBank/DDBJ whole genome shotgun (WGS) entry which is preliminary data.</text>
</comment>
<feature type="signal peptide" evidence="1">
    <location>
        <begin position="1"/>
        <end position="24"/>
    </location>
</feature>
<evidence type="ECO:0000313" key="3">
    <source>
        <dbReference type="Proteomes" id="UP000469734"/>
    </source>
</evidence>
<name>A0A7X4KFA5_9BURK</name>
<reference evidence="2 3" key="1">
    <citation type="submission" date="2019-12" db="EMBL/GenBank/DDBJ databases">
        <title>Novel species isolated from a subtropical stream in China.</title>
        <authorList>
            <person name="Lu H."/>
        </authorList>
    </citation>
    <scope>NUCLEOTIDE SEQUENCE [LARGE SCALE GENOMIC DNA]</scope>
    <source>
        <strain evidence="2 3">FT134W</strain>
    </source>
</reference>
<protein>
    <submittedName>
        <fullName evidence="2">Uncharacterized protein</fullName>
    </submittedName>
</protein>
<accession>A0A7X4KFA5</accession>
<feature type="chain" id="PRO_5030927050" evidence="1">
    <location>
        <begin position="25"/>
        <end position="170"/>
    </location>
</feature>
<dbReference type="Proteomes" id="UP000469734">
    <property type="component" value="Unassembled WGS sequence"/>
</dbReference>
<evidence type="ECO:0000313" key="2">
    <source>
        <dbReference type="EMBL" id="MYM71155.1"/>
    </source>
</evidence>